<dbReference type="Proteomes" id="UP000321484">
    <property type="component" value="Unassembled WGS sequence"/>
</dbReference>
<dbReference type="OrthoDB" id="5176854at2"/>
<sequence length="245" mass="27450">MDVRHDPSWYDEFAADDRAAIEHAIPLALHLCQERSARAQQEWADPDGDQDVYGVGMSRGAPKELAAQLKGLSSYRDVRIAGTRRSLILVDEKLLFLHRVGKLMPRKYQHIRLPYLPDSRRELFSRTSDRKHVPQGLFELEQPEDDVATFSDVLAVLGRAAKPDTLYVPYYSSTPAGIGAIYWGPARLVGHYLEFTQPRRLAYVSAPTAVEAPPVISHIAGGFADGRRPRTATKLRPRPSQHEGS</sequence>
<comment type="caution">
    <text evidence="2">The sequence shown here is derived from an EMBL/GenBank/DDBJ whole genome shotgun (WGS) entry which is preliminary data.</text>
</comment>
<dbReference type="EMBL" id="BJYK01000005">
    <property type="protein sequence ID" value="GEN80250.1"/>
    <property type="molecule type" value="Genomic_DNA"/>
</dbReference>
<keyword evidence="3" id="KW-1185">Reference proteome</keyword>
<feature type="region of interest" description="Disordered" evidence="1">
    <location>
        <begin position="222"/>
        <end position="245"/>
    </location>
</feature>
<accession>A0A511YYH3</accession>
<gene>
    <name evidence="2" type="ORF">AFE02nite_19840</name>
</gene>
<name>A0A511YYH3_9CELL</name>
<evidence type="ECO:0000313" key="2">
    <source>
        <dbReference type="EMBL" id="GEN80250.1"/>
    </source>
</evidence>
<organism evidence="2 3">
    <name type="scientific">Actinotalea fermentans</name>
    <dbReference type="NCBI Taxonomy" id="43671"/>
    <lineage>
        <taxon>Bacteria</taxon>
        <taxon>Bacillati</taxon>
        <taxon>Actinomycetota</taxon>
        <taxon>Actinomycetes</taxon>
        <taxon>Micrococcales</taxon>
        <taxon>Cellulomonadaceae</taxon>
        <taxon>Actinotalea</taxon>
    </lineage>
</organism>
<reference evidence="2 3" key="1">
    <citation type="submission" date="2019-07" db="EMBL/GenBank/DDBJ databases">
        <title>Whole genome shotgun sequence of Actinotalea fermentans NBRC 105374.</title>
        <authorList>
            <person name="Hosoyama A."/>
            <person name="Uohara A."/>
            <person name="Ohji S."/>
            <person name="Ichikawa N."/>
        </authorList>
    </citation>
    <scope>NUCLEOTIDE SEQUENCE [LARGE SCALE GENOMIC DNA]</scope>
    <source>
        <strain evidence="2 3">NBRC 105374</strain>
    </source>
</reference>
<dbReference type="AlphaFoldDB" id="A0A511YYH3"/>
<feature type="compositionally biased region" description="Basic residues" evidence="1">
    <location>
        <begin position="229"/>
        <end position="239"/>
    </location>
</feature>
<evidence type="ECO:0000256" key="1">
    <source>
        <dbReference type="SAM" id="MobiDB-lite"/>
    </source>
</evidence>
<protein>
    <submittedName>
        <fullName evidence="2">Uncharacterized protein</fullName>
    </submittedName>
</protein>
<evidence type="ECO:0000313" key="3">
    <source>
        <dbReference type="Proteomes" id="UP000321484"/>
    </source>
</evidence>
<proteinExistence type="predicted"/>
<dbReference type="RefSeq" id="WP_034243208.1">
    <property type="nucleotide sequence ID" value="NZ_BJYK01000005.1"/>
</dbReference>